<dbReference type="AlphaFoldDB" id="A0A1Q8SQ60"/>
<evidence type="ECO:0008006" key="3">
    <source>
        <dbReference type="Google" id="ProtNLM"/>
    </source>
</evidence>
<dbReference type="Proteomes" id="UP000186878">
    <property type="component" value="Unassembled WGS sequence"/>
</dbReference>
<dbReference type="CDD" id="cd00586">
    <property type="entry name" value="4HBT"/>
    <property type="match status" value="1"/>
</dbReference>
<dbReference type="STRING" id="404433.BTW07_14335"/>
<dbReference type="RefSeq" id="WP_075570882.1">
    <property type="nucleotide sequence ID" value="NZ_MSDO01000021.1"/>
</dbReference>
<dbReference type="SUPFAM" id="SSF54637">
    <property type="entry name" value="Thioesterase/thiol ester dehydrase-isomerase"/>
    <property type="match status" value="1"/>
</dbReference>
<keyword evidence="2" id="KW-1185">Reference proteome</keyword>
<dbReference type="EMBL" id="MSDO01000021">
    <property type="protein sequence ID" value="OLO03537.1"/>
    <property type="molecule type" value="Genomic_DNA"/>
</dbReference>
<protein>
    <recommendedName>
        <fullName evidence="3">Thioesterase</fullName>
    </recommendedName>
</protein>
<accession>A0A1Q8SQ60</accession>
<dbReference type="Gene3D" id="3.10.129.10">
    <property type="entry name" value="Hotdog Thioesterase"/>
    <property type="match status" value="1"/>
</dbReference>
<dbReference type="InterPro" id="IPR029069">
    <property type="entry name" value="HotDog_dom_sf"/>
</dbReference>
<organism evidence="1 2">
    <name type="scientific">Salinicola socius</name>
    <dbReference type="NCBI Taxonomy" id="404433"/>
    <lineage>
        <taxon>Bacteria</taxon>
        <taxon>Pseudomonadati</taxon>
        <taxon>Pseudomonadota</taxon>
        <taxon>Gammaproteobacteria</taxon>
        <taxon>Oceanospirillales</taxon>
        <taxon>Halomonadaceae</taxon>
        <taxon>Salinicola</taxon>
    </lineage>
</organism>
<evidence type="ECO:0000313" key="2">
    <source>
        <dbReference type="Proteomes" id="UP000186878"/>
    </source>
</evidence>
<name>A0A1Q8SQ60_9GAMM</name>
<evidence type="ECO:0000313" key="1">
    <source>
        <dbReference type="EMBL" id="OLO03537.1"/>
    </source>
</evidence>
<proteinExistence type="predicted"/>
<reference evidence="1 2" key="1">
    <citation type="submission" date="2016-12" db="EMBL/GenBank/DDBJ databases">
        <title>Draft genome sequences of strains Salinicola socius SMB35, Salinicola sp. MH3R3-1 and Chromohalobacter sp. SMB17 from the Verkhnekamsk potash mining region of Russia.</title>
        <authorList>
            <person name="Mavrodi D.V."/>
            <person name="Olsson B.E."/>
            <person name="Korsakova E.S."/>
            <person name="Pyankova A."/>
            <person name="Mavrodi O.V."/>
            <person name="Plotnikova E.G."/>
        </authorList>
    </citation>
    <scope>NUCLEOTIDE SEQUENCE [LARGE SCALE GENOMIC DNA]</scope>
    <source>
        <strain evidence="1 2">SMB35</strain>
    </source>
</reference>
<comment type="caution">
    <text evidence="1">The sequence shown here is derived from an EMBL/GenBank/DDBJ whole genome shotgun (WGS) entry which is preliminary data.</text>
</comment>
<dbReference type="Pfam" id="PF13279">
    <property type="entry name" value="4HBT_2"/>
    <property type="match status" value="1"/>
</dbReference>
<sequence length="163" mass="17793">MSEAPLMTTIPDDPLFQTRVLDAWVDYNGHMNDAEYARVFSLAVEAVMDRVGLDEAGRAEHGYTIYTLETHLCYRQQAHRGEGLRVALTLLDSDAKRLHVLFTLNNVDGDVLATSEQMLMGIDVASGRPAPFPEPVATAVASLPAAGDEWPSAAGRRIGIRRG</sequence>
<gene>
    <name evidence="1" type="ORF">BTW07_14335</name>
</gene>